<dbReference type="AlphaFoldDB" id="A0A1P8WCG1"/>
<proteinExistence type="predicted"/>
<dbReference type="Proteomes" id="UP000187735">
    <property type="component" value="Chromosome"/>
</dbReference>
<dbReference type="STRING" id="1891926.Fuma_01343"/>
<evidence type="ECO:0000256" key="1">
    <source>
        <dbReference type="SAM" id="SignalP"/>
    </source>
</evidence>
<accession>A0A1P8WCG1</accession>
<sequence precursor="true">MKCVFTAALLSCCVAAQAQRPDLAACPCGPDWIVGSDRALIPQTWHGADFRPACARHDACLSGCCQNRRQCDRQFASELRQACRNSSRPWECRRVTRLMAKAVRSYGGRELTPYEKSQAISRLRQVNARFGRNPYP</sequence>
<dbReference type="GO" id="GO:0004623">
    <property type="term" value="F:phospholipase A2 activity"/>
    <property type="evidence" value="ECO:0007669"/>
    <property type="project" value="InterPro"/>
</dbReference>
<keyword evidence="1" id="KW-0732">Signal</keyword>
<dbReference type="Gene3D" id="1.20.90.10">
    <property type="entry name" value="Phospholipase A2 domain"/>
    <property type="match status" value="1"/>
</dbReference>
<evidence type="ECO:0000313" key="2">
    <source>
        <dbReference type="EMBL" id="APZ91752.1"/>
    </source>
</evidence>
<dbReference type="GO" id="GO:0006644">
    <property type="term" value="P:phospholipid metabolic process"/>
    <property type="evidence" value="ECO:0007669"/>
    <property type="project" value="InterPro"/>
</dbReference>
<feature type="signal peptide" evidence="1">
    <location>
        <begin position="1"/>
        <end position="18"/>
    </location>
</feature>
<keyword evidence="3" id="KW-1185">Reference proteome</keyword>
<dbReference type="SUPFAM" id="SSF48619">
    <property type="entry name" value="Phospholipase A2, PLA2"/>
    <property type="match status" value="1"/>
</dbReference>
<organism evidence="2 3">
    <name type="scientific">Fuerstiella marisgermanici</name>
    <dbReference type="NCBI Taxonomy" id="1891926"/>
    <lineage>
        <taxon>Bacteria</taxon>
        <taxon>Pseudomonadati</taxon>
        <taxon>Planctomycetota</taxon>
        <taxon>Planctomycetia</taxon>
        <taxon>Planctomycetales</taxon>
        <taxon>Planctomycetaceae</taxon>
        <taxon>Fuerstiella</taxon>
    </lineage>
</organism>
<feature type="chain" id="PRO_5012230517" evidence="1">
    <location>
        <begin position="19"/>
        <end position="136"/>
    </location>
</feature>
<name>A0A1P8WCG1_9PLAN</name>
<dbReference type="KEGG" id="fmr:Fuma_01343"/>
<dbReference type="EMBL" id="CP017641">
    <property type="protein sequence ID" value="APZ91752.1"/>
    <property type="molecule type" value="Genomic_DNA"/>
</dbReference>
<protein>
    <submittedName>
        <fullName evidence="2">Uncharacterized protein</fullName>
    </submittedName>
</protein>
<gene>
    <name evidence="2" type="ORF">Fuma_01343</name>
</gene>
<evidence type="ECO:0000313" key="3">
    <source>
        <dbReference type="Proteomes" id="UP000187735"/>
    </source>
</evidence>
<dbReference type="GO" id="GO:0050482">
    <property type="term" value="P:arachidonate secretion"/>
    <property type="evidence" value="ECO:0007669"/>
    <property type="project" value="InterPro"/>
</dbReference>
<dbReference type="InterPro" id="IPR036444">
    <property type="entry name" value="PLipase_A2_dom_sf"/>
</dbReference>
<reference evidence="2 3" key="1">
    <citation type="journal article" date="2016" name="Front. Microbiol.">
        <title>Fuerstia marisgermanicae gen. nov., sp. nov., an Unusual Member of the Phylum Planctomycetes from the German Wadden Sea.</title>
        <authorList>
            <person name="Kohn T."/>
            <person name="Heuer A."/>
            <person name="Jogler M."/>
            <person name="Vollmers J."/>
            <person name="Boedeker C."/>
            <person name="Bunk B."/>
            <person name="Rast P."/>
            <person name="Borchert D."/>
            <person name="Glockner I."/>
            <person name="Freese H.M."/>
            <person name="Klenk H.P."/>
            <person name="Overmann J."/>
            <person name="Kaster A.K."/>
            <person name="Rohde M."/>
            <person name="Wiegand S."/>
            <person name="Jogler C."/>
        </authorList>
    </citation>
    <scope>NUCLEOTIDE SEQUENCE [LARGE SCALE GENOMIC DNA]</scope>
    <source>
        <strain evidence="2 3">NH11</strain>
    </source>
</reference>